<reference evidence="1 2" key="1">
    <citation type="journal article" date="2022" name="Front. Microbiol.">
        <title>High genomic differentiation and limited gene flow indicate recent cryptic speciation within the genus Laspinema (cyanobacteria).</title>
        <authorList>
            <person name="Stanojkovic A."/>
            <person name="Skoupy S."/>
            <person name="Skaloud P."/>
            <person name="Dvorak P."/>
        </authorList>
    </citation>
    <scope>NUCLEOTIDE SEQUENCE [LARGE SCALE GENOMIC DNA]</scope>
    <source>
        <strain evidence="1 2">D3b</strain>
    </source>
</reference>
<organism evidence="1 2">
    <name type="scientific">Laspinema olomoucense D3b</name>
    <dbReference type="NCBI Taxonomy" id="2953688"/>
    <lineage>
        <taxon>Bacteria</taxon>
        <taxon>Bacillati</taxon>
        <taxon>Cyanobacteriota</taxon>
        <taxon>Cyanophyceae</taxon>
        <taxon>Oscillatoriophycideae</taxon>
        <taxon>Oscillatoriales</taxon>
        <taxon>Laspinemataceae</taxon>
        <taxon>Laspinema</taxon>
        <taxon>Laspinema olomoucense</taxon>
    </lineage>
</organism>
<dbReference type="InterPro" id="IPR009057">
    <property type="entry name" value="Homeodomain-like_sf"/>
</dbReference>
<keyword evidence="2" id="KW-1185">Reference proteome</keyword>
<proteinExistence type="predicted"/>
<sequence>MPTPKAKVCTVSDRQHQLLEQISRKATNPHRLVERAKLVLLAADGVNNTEISNRLEMNRNQVRMWRSRWADASATLAEAETSATSDKKLIQLIVDILSDQPRSGKPATFTVDNIVQIVAVACEHPSQSQRPINEWTHQELAEEVVKRGIVKEISRYSVGRFLKGG</sequence>
<evidence type="ECO:0000313" key="2">
    <source>
        <dbReference type="Proteomes" id="UP001525961"/>
    </source>
</evidence>
<dbReference type="RefSeq" id="WP_261234865.1">
    <property type="nucleotide sequence ID" value="NZ_JAMXFA010000006.1"/>
</dbReference>
<dbReference type="Proteomes" id="UP001525961">
    <property type="component" value="Unassembled WGS sequence"/>
</dbReference>
<protein>
    <submittedName>
        <fullName evidence="1">Helix-turn-helix domain-containing protein</fullName>
    </submittedName>
</protein>
<name>A0ABT2N7K8_9CYAN</name>
<dbReference type="SUPFAM" id="SSF46689">
    <property type="entry name" value="Homeodomain-like"/>
    <property type="match status" value="1"/>
</dbReference>
<dbReference type="Pfam" id="PF13384">
    <property type="entry name" value="HTH_23"/>
    <property type="match status" value="1"/>
</dbReference>
<evidence type="ECO:0000313" key="1">
    <source>
        <dbReference type="EMBL" id="MCT7977271.1"/>
    </source>
</evidence>
<dbReference type="Pfam" id="PF13565">
    <property type="entry name" value="HTH_32"/>
    <property type="match status" value="1"/>
</dbReference>
<dbReference type="EMBL" id="JAMXFA010000006">
    <property type="protein sequence ID" value="MCT7977271.1"/>
    <property type="molecule type" value="Genomic_DNA"/>
</dbReference>
<comment type="caution">
    <text evidence="1">The sequence shown here is derived from an EMBL/GenBank/DDBJ whole genome shotgun (WGS) entry which is preliminary data.</text>
</comment>
<accession>A0ABT2N7K8</accession>
<gene>
    <name evidence="1" type="ORF">NG792_06105</name>
</gene>